<keyword evidence="2" id="KW-1185">Reference proteome</keyword>
<evidence type="ECO:0000313" key="1">
    <source>
        <dbReference type="EMBL" id="UGL61107.1"/>
    </source>
</evidence>
<name>A0AAE8YKH6_9CAUD</name>
<proteinExistence type="predicted"/>
<dbReference type="Proteomes" id="UP000828016">
    <property type="component" value="Segment"/>
</dbReference>
<dbReference type="EMBL" id="OL581612">
    <property type="protein sequence ID" value="UGL61107.1"/>
    <property type="molecule type" value="Genomic_DNA"/>
</dbReference>
<protein>
    <submittedName>
        <fullName evidence="1">Uncharacterized protein</fullName>
    </submittedName>
</protein>
<accession>A0AAE8YKH6</accession>
<sequence>MKRSVKITNARIVQAETIWPGRCNPDDMVLIGELASEHDGPNGLRVGDVVRTSLIVKQDLANRLIETKNTNYEVV</sequence>
<reference evidence="1" key="1">
    <citation type="submission" date="2021-11" db="EMBL/GenBank/DDBJ databases">
        <title>Complete genome sequence of Pseudomonas phage Eisa9.</title>
        <authorList>
            <person name="Korniienko N."/>
            <person name="Kharina A."/>
            <person name="Zrelovs N."/>
            <person name="Jindrichova B."/>
            <person name="Moravec T."/>
            <person name="Budzanivska I."/>
            <person name="Burketova L."/>
            <person name="Kalachova T."/>
        </authorList>
    </citation>
    <scope>NUCLEOTIDE SEQUENCE</scope>
</reference>
<organism evidence="1 2">
    <name type="scientific">Pseudomonas phage Eisa9</name>
    <dbReference type="NCBI Taxonomy" id="2900148"/>
    <lineage>
        <taxon>Viruses</taxon>
        <taxon>Duplodnaviria</taxon>
        <taxon>Heunggongvirae</taxon>
        <taxon>Uroviricota</taxon>
        <taxon>Caudoviricetes</taxon>
        <taxon>Autographivirales</taxon>
        <taxon>Autonotataviridae</taxon>
        <taxon>Pollyceevirus</taxon>
        <taxon>Pollyceevirus Eisa9</taxon>
    </lineage>
</organism>
<evidence type="ECO:0000313" key="2">
    <source>
        <dbReference type="Proteomes" id="UP000828016"/>
    </source>
</evidence>